<evidence type="ECO:0000313" key="1">
    <source>
        <dbReference type="EMBL" id="GFY08161.1"/>
    </source>
</evidence>
<keyword evidence="2" id="KW-1185">Reference proteome</keyword>
<dbReference type="AlphaFoldDB" id="A0A8X6S9H1"/>
<name>A0A8X6S9H1_TRICX</name>
<organism evidence="1 2">
    <name type="scientific">Trichonephila clavipes</name>
    <name type="common">Golden silk orbweaver</name>
    <name type="synonym">Nephila clavipes</name>
    <dbReference type="NCBI Taxonomy" id="2585209"/>
    <lineage>
        <taxon>Eukaryota</taxon>
        <taxon>Metazoa</taxon>
        <taxon>Ecdysozoa</taxon>
        <taxon>Arthropoda</taxon>
        <taxon>Chelicerata</taxon>
        <taxon>Arachnida</taxon>
        <taxon>Araneae</taxon>
        <taxon>Araneomorphae</taxon>
        <taxon>Entelegynae</taxon>
        <taxon>Araneoidea</taxon>
        <taxon>Nephilidae</taxon>
        <taxon>Trichonephila</taxon>
    </lineage>
</organism>
<dbReference type="EMBL" id="BMAU01021280">
    <property type="protein sequence ID" value="GFY08161.1"/>
    <property type="molecule type" value="Genomic_DNA"/>
</dbReference>
<sequence length="105" mass="11356">MATPGSSFTPTPLGHEDNLKVRHHPRANTLQWRPSQFNFPHPEVGGATGLGGLQEVYFSGSENVEDFIEGIDSQIKLLEIPSDLACAYLKALEGLATGTKNLGQH</sequence>
<proteinExistence type="predicted"/>
<evidence type="ECO:0000313" key="2">
    <source>
        <dbReference type="Proteomes" id="UP000887159"/>
    </source>
</evidence>
<accession>A0A8X6S9H1</accession>
<gene>
    <name evidence="1" type="primary">NCL1_59947</name>
    <name evidence="1" type="ORF">TNCV_1355741</name>
</gene>
<comment type="caution">
    <text evidence="1">The sequence shown here is derived from an EMBL/GenBank/DDBJ whole genome shotgun (WGS) entry which is preliminary data.</text>
</comment>
<reference evidence="1" key="1">
    <citation type="submission" date="2020-08" db="EMBL/GenBank/DDBJ databases">
        <title>Multicomponent nature underlies the extraordinary mechanical properties of spider dragline silk.</title>
        <authorList>
            <person name="Kono N."/>
            <person name="Nakamura H."/>
            <person name="Mori M."/>
            <person name="Yoshida Y."/>
            <person name="Ohtoshi R."/>
            <person name="Malay A.D."/>
            <person name="Moran D.A.P."/>
            <person name="Tomita M."/>
            <person name="Numata K."/>
            <person name="Arakawa K."/>
        </authorList>
    </citation>
    <scope>NUCLEOTIDE SEQUENCE</scope>
</reference>
<protein>
    <submittedName>
        <fullName evidence="1">Uncharacterized protein</fullName>
    </submittedName>
</protein>
<dbReference type="Proteomes" id="UP000887159">
    <property type="component" value="Unassembled WGS sequence"/>
</dbReference>